<organism evidence="1 2">
    <name type="scientific">Ancylostoma ceylanicum</name>
    <dbReference type="NCBI Taxonomy" id="53326"/>
    <lineage>
        <taxon>Eukaryota</taxon>
        <taxon>Metazoa</taxon>
        <taxon>Ecdysozoa</taxon>
        <taxon>Nematoda</taxon>
        <taxon>Chromadorea</taxon>
        <taxon>Rhabditida</taxon>
        <taxon>Rhabditina</taxon>
        <taxon>Rhabditomorpha</taxon>
        <taxon>Strongyloidea</taxon>
        <taxon>Ancylostomatidae</taxon>
        <taxon>Ancylostomatinae</taxon>
        <taxon>Ancylostoma</taxon>
    </lineage>
</organism>
<protein>
    <submittedName>
        <fullName evidence="1">Uncharacterized protein</fullName>
    </submittedName>
</protein>
<dbReference type="Proteomes" id="UP000024635">
    <property type="component" value="Unassembled WGS sequence"/>
</dbReference>
<dbReference type="EMBL" id="JARK01001493">
    <property type="protein sequence ID" value="EYB95695.1"/>
    <property type="molecule type" value="Genomic_DNA"/>
</dbReference>
<comment type="caution">
    <text evidence="1">The sequence shown here is derived from an EMBL/GenBank/DDBJ whole genome shotgun (WGS) entry which is preliminary data.</text>
</comment>
<proteinExistence type="predicted"/>
<evidence type="ECO:0000313" key="2">
    <source>
        <dbReference type="Proteomes" id="UP000024635"/>
    </source>
</evidence>
<name>A0A016SYZ6_9BILA</name>
<keyword evidence="2" id="KW-1185">Reference proteome</keyword>
<accession>A0A016SYZ6</accession>
<sequence>MQSKRVCSPNLFLSAPKFVSVRSYPFFHVRNAHIGRTRIEMSGESWRSGRFLTLKPCSSDPGKSAGFFLS</sequence>
<gene>
    <name evidence="1" type="primary">Acey_s0157.g3222</name>
    <name evidence="1" type="ORF">Y032_0157g3222</name>
</gene>
<reference evidence="2" key="1">
    <citation type="journal article" date="2015" name="Nat. Genet.">
        <title>The genome and transcriptome of the zoonotic hookworm Ancylostoma ceylanicum identify infection-specific gene families.</title>
        <authorList>
            <person name="Schwarz E.M."/>
            <person name="Hu Y."/>
            <person name="Antoshechkin I."/>
            <person name="Miller M.M."/>
            <person name="Sternberg P.W."/>
            <person name="Aroian R.V."/>
        </authorList>
    </citation>
    <scope>NUCLEOTIDE SEQUENCE</scope>
    <source>
        <strain evidence="2">HY135</strain>
    </source>
</reference>
<evidence type="ECO:0000313" key="1">
    <source>
        <dbReference type="EMBL" id="EYB95695.1"/>
    </source>
</evidence>
<dbReference type="AlphaFoldDB" id="A0A016SYZ6"/>